<keyword evidence="1" id="KW-0812">Transmembrane</keyword>
<dbReference type="EMBL" id="LQXD01000178">
    <property type="protein sequence ID" value="OIJ07360.1"/>
    <property type="molecule type" value="Genomic_DNA"/>
</dbReference>
<feature type="transmembrane region" description="Helical" evidence="1">
    <location>
        <begin position="12"/>
        <end position="40"/>
    </location>
</feature>
<organism evidence="2 5">
    <name type="scientific">Anaerobacillus isosaccharinicus</name>
    <dbReference type="NCBI Taxonomy" id="1532552"/>
    <lineage>
        <taxon>Bacteria</taxon>
        <taxon>Bacillati</taxon>
        <taxon>Bacillota</taxon>
        <taxon>Bacilli</taxon>
        <taxon>Bacillales</taxon>
        <taxon>Bacillaceae</taxon>
        <taxon>Anaerobacillus</taxon>
    </lineage>
</organism>
<dbReference type="EMBL" id="CP063356">
    <property type="protein sequence ID" value="QOY35496.1"/>
    <property type="molecule type" value="Genomic_DNA"/>
</dbReference>
<accession>A0A1S2L4Y1</accession>
<reference evidence="4" key="4">
    <citation type="submission" date="2020-10" db="EMBL/GenBank/DDBJ databases">
        <authorList>
            <person name="Bassil N.M."/>
            <person name="Lloyd J.R."/>
        </authorList>
    </citation>
    <scope>NUCLEOTIDE SEQUENCE</scope>
    <source>
        <strain evidence="4">NB2006</strain>
    </source>
</reference>
<dbReference type="KEGG" id="aia:AWH56_022875"/>
<reference evidence="4 5" key="2">
    <citation type="journal article" date="2017" name="Genome Announc.">
        <title>Draft Genome Sequences of Four Alkaliphilic Bacteria Belonging to the Anaerobacillus Genus.</title>
        <authorList>
            <person name="Bassil N.M."/>
            <person name="Lloyd J.R."/>
        </authorList>
    </citation>
    <scope>NUCLEOTIDE SEQUENCE [LARGE SCALE GENOMIC DNA]</scope>
    <source>
        <strain evidence="4 5">NB2006</strain>
    </source>
</reference>
<feature type="transmembrane region" description="Helical" evidence="1">
    <location>
        <begin position="46"/>
        <end position="65"/>
    </location>
</feature>
<keyword evidence="1" id="KW-1133">Transmembrane helix</keyword>
<evidence type="ECO:0000313" key="4">
    <source>
        <dbReference type="EMBL" id="QOY35496.1"/>
    </source>
</evidence>
<dbReference type="Proteomes" id="UP000180175">
    <property type="component" value="Chromosome"/>
</dbReference>
<reference evidence="4 5" key="3">
    <citation type="journal article" date="2019" name="Int. J. Syst. Evol. Microbiol.">
        <title>Anaerobacillus isosaccharinicus sp. nov., an alkaliphilic bacterium which degrades isosaccharinic acid.</title>
        <authorList>
            <person name="Bassil N.M."/>
            <person name="Lloyd J.R."/>
        </authorList>
    </citation>
    <scope>NUCLEOTIDE SEQUENCE [LARGE SCALE GENOMIC DNA]</scope>
    <source>
        <strain evidence="4 5">NB2006</strain>
    </source>
</reference>
<proteinExistence type="predicted"/>
<dbReference type="OrthoDB" id="2971244at2"/>
<evidence type="ECO:0000313" key="5">
    <source>
        <dbReference type="Proteomes" id="UP000180175"/>
    </source>
</evidence>
<sequence>MRNIKLVVEGIFAFIISYLSIFAALIVLPSSLGFAINLFAGNLQNAGILFSVIVCAAVLSSSFIIKHLRSLNIIPAK</sequence>
<evidence type="ECO:0000256" key="1">
    <source>
        <dbReference type="SAM" id="Phobius"/>
    </source>
</evidence>
<gene>
    <name evidence="4" type="ORF">AWH56_022875</name>
    <name evidence="3" type="ORF">AWH56_13570</name>
    <name evidence="2" type="ORF">AWH56_20790</name>
</gene>
<evidence type="ECO:0000313" key="3">
    <source>
        <dbReference type="EMBL" id="OIJ13477.1"/>
    </source>
</evidence>
<dbReference type="EMBL" id="LQXD01000123">
    <property type="protein sequence ID" value="OIJ13477.1"/>
    <property type="molecule type" value="Genomic_DNA"/>
</dbReference>
<name>A0A1S2L4Y1_9BACI</name>
<dbReference type="AlphaFoldDB" id="A0A1S2L4Y1"/>
<reference evidence="2 5" key="1">
    <citation type="submission" date="2016-10" db="EMBL/GenBank/DDBJ databases">
        <title>Draft genome sequences of four alkaliphilic bacteria belonging to the Anaerobacillus genus.</title>
        <authorList>
            <person name="Bassil N.M."/>
            <person name="Lloyd J.R."/>
        </authorList>
    </citation>
    <scope>NUCLEOTIDE SEQUENCE [LARGE SCALE GENOMIC DNA]</scope>
    <source>
        <strain evidence="2 5">NB2006</strain>
    </source>
</reference>
<keyword evidence="5" id="KW-1185">Reference proteome</keyword>
<dbReference type="RefSeq" id="WP_071317622.1">
    <property type="nucleotide sequence ID" value="NZ_CP063356.2"/>
</dbReference>
<evidence type="ECO:0000313" key="2">
    <source>
        <dbReference type="EMBL" id="OIJ07360.1"/>
    </source>
</evidence>
<protein>
    <submittedName>
        <fullName evidence="2">Uncharacterized protein</fullName>
    </submittedName>
</protein>
<keyword evidence="1" id="KW-0472">Membrane</keyword>